<name>A0ABW6IC18_9CYAN</name>
<dbReference type="RefSeq" id="WP_377962742.1">
    <property type="nucleotide sequence ID" value="NZ_JBHZOL010000031.1"/>
</dbReference>
<keyword evidence="1" id="KW-0472">Membrane</keyword>
<accession>A0ABW6IC18</accession>
<feature type="transmembrane region" description="Helical" evidence="1">
    <location>
        <begin position="150"/>
        <end position="171"/>
    </location>
</feature>
<reference evidence="2 3" key="1">
    <citation type="submission" date="2024-10" db="EMBL/GenBank/DDBJ databases">
        <authorList>
            <person name="Ratan Roy A."/>
            <person name="Morales Sandoval P.H."/>
            <person name="De Los Santos Villalobos S."/>
            <person name="Chakraborty S."/>
            <person name="Mukherjee J."/>
        </authorList>
    </citation>
    <scope>NUCLEOTIDE SEQUENCE [LARGE SCALE GENOMIC DNA]</scope>
    <source>
        <strain evidence="2 3">S1</strain>
    </source>
</reference>
<dbReference type="EMBL" id="JBHZOL010000031">
    <property type="protein sequence ID" value="MFE4105701.1"/>
    <property type="molecule type" value="Genomic_DNA"/>
</dbReference>
<dbReference type="Proteomes" id="UP001600165">
    <property type="component" value="Unassembled WGS sequence"/>
</dbReference>
<dbReference type="PANTHER" id="PTHR33372">
    <property type="match status" value="1"/>
</dbReference>
<proteinExistence type="predicted"/>
<dbReference type="InterPro" id="IPR021788">
    <property type="entry name" value="CPP1-like"/>
</dbReference>
<protein>
    <submittedName>
        <fullName evidence="2">CPP1-like family protein</fullName>
    </submittedName>
</protein>
<keyword evidence="1" id="KW-1133">Transmembrane helix</keyword>
<evidence type="ECO:0000256" key="1">
    <source>
        <dbReference type="SAM" id="Phobius"/>
    </source>
</evidence>
<organism evidence="2 3">
    <name type="scientific">Almyronema epifaneia S1</name>
    <dbReference type="NCBI Taxonomy" id="2991925"/>
    <lineage>
        <taxon>Bacteria</taxon>
        <taxon>Bacillati</taxon>
        <taxon>Cyanobacteriota</taxon>
        <taxon>Cyanophyceae</taxon>
        <taxon>Nodosilineales</taxon>
        <taxon>Nodosilineaceae</taxon>
        <taxon>Almyronema</taxon>
        <taxon>Almyronema epifaneia</taxon>
    </lineage>
</organism>
<dbReference type="PANTHER" id="PTHR33372:SF2">
    <property type="entry name" value="PROTEIN CHAPERONE-LIKE PROTEIN OF POR1, CHLOROPLASTIC"/>
    <property type="match status" value="1"/>
</dbReference>
<keyword evidence="1" id="KW-0812">Transmembrane</keyword>
<comment type="caution">
    <text evidence="2">The sequence shown here is derived from an EMBL/GenBank/DDBJ whole genome shotgun (WGS) entry which is preliminary data.</text>
</comment>
<gene>
    <name evidence="2" type="ORF">ACFVKH_05390</name>
</gene>
<feature type="transmembrane region" description="Helical" evidence="1">
    <location>
        <begin position="109"/>
        <end position="138"/>
    </location>
</feature>
<evidence type="ECO:0000313" key="2">
    <source>
        <dbReference type="EMBL" id="MFE4105701.1"/>
    </source>
</evidence>
<dbReference type="Pfam" id="PF11833">
    <property type="entry name" value="CPP1-like"/>
    <property type="match status" value="1"/>
</dbReference>
<feature type="transmembrane region" description="Helical" evidence="1">
    <location>
        <begin position="183"/>
        <end position="201"/>
    </location>
</feature>
<evidence type="ECO:0000313" key="3">
    <source>
        <dbReference type="Proteomes" id="UP001600165"/>
    </source>
</evidence>
<sequence>MSDQSSYETLGVTEASSFEEIQTARDRLLEACSDDRKEMEAIEAAYDAILMERLRLRQEGKIKVPDRIRFAEKSPEPALDAPPAVSRPNAAWLNQLLDTPERKDILQPAGIFCLLALAGFYSPALALALGVACSVYFLNRKEHKLWRSVLLTLLGLVIGLALGLTAGQLLIPQGAEFEFASPEAVAALVTFLVLWLASSFLR</sequence>
<keyword evidence="3" id="KW-1185">Reference proteome</keyword>